<evidence type="ECO:0000259" key="1">
    <source>
        <dbReference type="Pfam" id="PF11716"/>
    </source>
</evidence>
<sequence length="182" mass="19157">MELDRAFESTLTVLGKVRREQLGAPTPCASWNVRALVNHFVGTARWWAATIAEVGEVGDVDYAVGDFVAEYQESIRIATKAFEADGALQKTVPLPFGEFPGAVLRGLAAMEQFTHGWDLARAIGHPTDLDPGLASDLLAQARLAITDSLRGADGDALFGPAKVAPAGAGPADQLAAFLGRAV</sequence>
<keyword evidence="3" id="KW-1185">Reference proteome</keyword>
<dbReference type="RefSeq" id="WP_131365511.1">
    <property type="nucleotide sequence ID" value="NZ_SJKB01000021.1"/>
</dbReference>
<dbReference type="InterPro" id="IPR024344">
    <property type="entry name" value="MDMPI_metal-binding"/>
</dbReference>
<dbReference type="Proteomes" id="UP000291144">
    <property type="component" value="Unassembled WGS sequence"/>
</dbReference>
<gene>
    <name evidence="2" type="ORF">E0H73_39845</name>
</gene>
<evidence type="ECO:0000313" key="2">
    <source>
        <dbReference type="EMBL" id="TCC52099.1"/>
    </source>
</evidence>
<dbReference type="InterPro" id="IPR017520">
    <property type="entry name" value="CHP03086"/>
</dbReference>
<evidence type="ECO:0000313" key="3">
    <source>
        <dbReference type="Proteomes" id="UP000291144"/>
    </source>
</evidence>
<dbReference type="InterPro" id="IPR034660">
    <property type="entry name" value="DinB/YfiT-like"/>
</dbReference>
<dbReference type="SUPFAM" id="SSF109854">
    <property type="entry name" value="DinB/YfiT-like putative metalloenzymes"/>
    <property type="match status" value="1"/>
</dbReference>
<comment type="caution">
    <text evidence="2">The sequence shown here is derived from an EMBL/GenBank/DDBJ whole genome shotgun (WGS) entry which is preliminary data.</text>
</comment>
<reference evidence="2 3" key="1">
    <citation type="submission" date="2019-02" db="EMBL/GenBank/DDBJ databases">
        <title>Kribbella capetownensis sp. nov. and Kribbella speibonae sp. nov., isolated from soil.</title>
        <authorList>
            <person name="Curtis S.M."/>
            <person name="Norton I."/>
            <person name="Everest G.J."/>
            <person name="Meyers P.R."/>
        </authorList>
    </citation>
    <scope>NUCLEOTIDE SEQUENCE [LARGE SCALE GENOMIC DNA]</scope>
    <source>
        <strain evidence="2 3">NRRL B-24813</strain>
    </source>
</reference>
<dbReference type="OrthoDB" id="5185819at2"/>
<dbReference type="EMBL" id="SJKB01000021">
    <property type="protein sequence ID" value="TCC52099.1"/>
    <property type="molecule type" value="Genomic_DNA"/>
</dbReference>
<dbReference type="InterPro" id="IPR017517">
    <property type="entry name" value="Maleyloyr_isom"/>
</dbReference>
<protein>
    <submittedName>
        <fullName evidence="2">TIGR03086 family protein</fullName>
    </submittedName>
</protein>
<accession>A0A4R0JYA3</accession>
<dbReference type="Gene3D" id="1.20.120.450">
    <property type="entry name" value="dinb family like domain"/>
    <property type="match status" value="1"/>
</dbReference>
<dbReference type="Pfam" id="PF11716">
    <property type="entry name" value="MDMPI_N"/>
    <property type="match status" value="1"/>
</dbReference>
<dbReference type="NCBIfam" id="TIGR03083">
    <property type="entry name" value="maleylpyruvate isomerase family mycothiol-dependent enzyme"/>
    <property type="match status" value="1"/>
</dbReference>
<feature type="domain" description="Mycothiol-dependent maleylpyruvate isomerase metal-binding" evidence="1">
    <location>
        <begin position="5"/>
        <end position="78"/>
    </location>
</feature>
<name>A0A4R0JYA3_9ACTN</name>
<dbReference type="GO" id="GO:0046872">
    <property type="term" value="F:metal ion binding"/>
    <property type="evidence" value="ECO:0007669"/>
    <property type="project" value="InterPro"/>
</dbReference>
<dbReference type="NCBIfam" id="TIGR03086">
    <property type="entry name" value="TIGR03086 family metal-binding protein"/>
    <property type="match status" value="1"/>
</dbReference>
<dbReference type="AlphaFoldDB" id="A0A4R0JYA3"/>
<proteinExistence type="predicted"/>
<organism evidence="2 3">
    <name type="scientific">Kribbella pittospori</name>
    <dbReference type="NCBI Taxonomy" id="722689"/>
    <lineage>
        <taxon>Bacteria</taxon>
        <taxon>Bacillati</taxon>
        <taxon>Actinomycetota</taxon>
        <taxon>Actinomycetes</taxon>
        <taxon>Propionibacteriales</taxon>
        <taxon>Kribbellaceae</taxon>
        <taxon>Kribbella</taxon>
    </lineage>
</organism>